<dbReference type="GO" id="GO:0016787">
    <property type="term" value="F:hydrolase activity"/>
    <property type="evidence" value="ECO:0007669"/>
    <property type="project" value="UniProtKB-KW"/>
</dbReference>
<evidence type="ECO:0000256" key="3">
    <source>
        <dbReference type="ARBA" id="ARBA00022801"/>
    </source>
</evidence>
<organism evidence="5 6">
    <name type="scientific">Halonatronomonas betaini</name>
    <dbReference type="NCBI Taxonomy" id="2778430"/>
    <lineage>
        <taxon>Bacteria</taxon>
        <taxon>Bacillati</taxon>
        <taxon>Bacillota</taxon>
        <taxon>Clostridia</taxon>
        <taxon>Halanaerobiales</taxon>
        <taxon>Halarsenatibacteraceae</taxon>
        <taxon>Halonatronomonas</taxon>
    </lineage>
</organism>
<keyword evidence="6" id="KW-1185">Reference proteome</keyword>
<dbReference type="AlphaFoldDB" id="A0A931APD6"/>
<dbReference type="InterPro" id="IPR037038">
    <property type="entry name" value="HepT-like_sf"/>
</dbReference>
<keyword evidence="1" id="KW-1277">Toxin-antitoxin system</keyword>
<evidence type="ECO:0000256" key="2">
    <source>
        <dbReference type="ARBA" id="ARBA00022722"/>
    </source>
</evidence>
<dbReference type="EMBL" id="JADPIE010000001">
    <property type="protein sequence ID" value="MBF8435589.1"/>
    <property type="molecule type" value="Genomic_DNA"/>
</dbReference>
<dbReference type="GO" id="GO:0004540">
    <property type="term" value="F:RNA nuclease activity"/>
    <property type="evidence" value="ECO:0007669"/>
    <property type="project" value="InterPro"/>
</dbReference>
<evidence type="ECO:0000256" key="1">
    <source>
        <dbReference type="ARBA" id="ARBA00022649"/>
    </source>
</evidence>
<evidence type="ECO:0000256" key="4">
    <source>
        <dbReference type="ARBA" id="ARBA00024207"/>
    </source>
</evidence>
<dbReference type="NCBIfam" id="NF047751">
    <property type="entry name" value="HepT_toxin"/>
    <property type="match status" value="1"/>
</dbReference>
<comment type="caution">
    <text evidence="5">The sequence shown here is derived from an EMBL/GenBank/DDBJ whole genome shotgun (WGS) entry which is preliminary data.</text>
</comment>
<dbReference type="InterPro" id="IPR052379">
    <property type="entry name" value="Type_VII_TA_RNase"/>
</dbReference>
<dbReference type="GO" id="GO:0110001">
    <property type="term" value="C:toxin-antitoxin complex"/>
    <property type="evidence" value="ECO:0007669"/>
    <property type="project" value="InterPro"/>
</dbReference>
<dbReference type="InterPro" id="IPR008201">
    <property type="entry name" value="HepT-like"/>
</dbReference>
<reference evidence="5" key="1">
    <citation type="submission" date="2020-11" db="EMBL/GenBank/DDBJ databases">
        <title>Halonatronomonas betainensis gen. nov., sp. nov. a novel haloalkaliphilic representative of the family Halanaerobiacae capable of betaine degradation.</title>
        <authorList>
            <person name="Boltyanskaya Y."/>
            <person name="Kevbrin V."/>
            <person name="Detkova E."/>
            <person name="Grouzdev D.S."/>
            <person name="Koziaeva V."/>
            <person name="Zhilina T."/>
        </authorList>
    </citation>
    <scope>NUCLEOTIDE SEQUENCE</scope>
    <source>
        <strain evidence="5">Z-7014</strain>
    </source>
</reference>
<name>A0A931APD6_9FIRM</name>
<gene>
    <name evidence="5" type="ORF">I0Q91_00725</name>
</gene>
<accession>A0A931APD6</accession>
<dbReference type="PANTHER" id="PTHR33397">
    <property type="entry name" value="UPF0331 PROTEIN YUTE"/>
    <property type="match status" value="1"/>
</dbReference>
<sequence>MTDEKLIRRKLSKLVQSLDELSEIEEYSLEEYLQNFFISRTTERLIQLIVETATDINGHLIIEAGRKPPETYYDSFIILGRLNIISSELAENLAPSAGLRNRIVHEYDEIIDKIVYESIDDALNLYRQYVKEIEEYCFKE</sequence>
<comment type="similarity">
    <text evidence="4">Belongs to the HepT RNase toxin family.</text>
</comment>
<dbReference type="PANTHER" id="PTHR33397:SF3">
    <property type="entry name" value="MRNA NUCLEASE HEPT"/>
    <property type="match status" value="1"/>
</dbReference>
<dbReference type="Proteomes" id="UP000621436">
    <property type="component" value="Unassembled WGS sequence"/>
</dbReference>
<dbReference type="Pfam" id="PF01934">
    <property type="entry name" value="HepT-like"/>
    <property type="match status" value="1"/>
</dbReference>
<protein>
    <submittedName>
        <fullName evidence="5">DUF86 domain-containing protein</fullName>
    </submittedName>
</protein>
<proteinExistence type="inferred from homology"/>
<keyword evidence="3" id="KW-0378">Hydrolase</keyword>
<evidence type="ECO:0000313" key="5">
    <source>
        <dbReference type="EMBL" id="MBF8435589.1"/>
    </source>
</evidence>
<evidence type="ECO:0000313" key="6">
    <source>
        <dbReference type="Proteomes" id="UP000621436"/>
    </source>
</evidence>
<dbReference type="RefSeq" id="WP_270452227.1">
    <property type="nucleotide sequence ID" value="NZ_JADPIE010000001.1"/>
</dbReference>
<keyword evidence="2" id="KW-0540">Nuclease</keyword>
<dbReference type="Gene3D" id="1.20.120.580">
    <property type="entry name" value="bsu32300-like"/>
    <property type="match status" value="1"/>
</dbReference>